<proteinExistence type="predicted"/>
<dbReference type="PANTHER" id="PTHR33371:SF4">
    <property type="entry name" value="INTERMEMBRANE PHOSPHOLIPID TRANSPORT SYSTEM BINDING PROTEIN MLAD"/>
    <property type="match status" value="1"/>
</dbReference>
<sequence>MRPDSRIWLRVFTAPSANTSRTWRPAARPTNCAPFAYLAPAFVGGPDISLSFSLSAFPVSKEAKVALLAIVALVALFVGFRFLKGSNVFSSDRTFYTVYDNVDGLNDGAAVLLNGVAVGQVKKRELMPEQGNRVRVALEIRKDVEVGDSTLASLSGSLLGSKSVTLIQGRNTKIFEGGEELRSYHAASLTDAFQAKALPVLGTVDSTLIRVNQFLSKEARLSLQQTLLNSQATTEALRNMLVMNQRNINQITTNMAALSSSLAVTERKFDQVATNLASITDTLKRAPLAKTVRDLNTTVAQTQSAIKGLNQQLTSTKGSLGLLLNDDSLYTNLNATSASANALLVDLKANPKRYVHFSVFGGGDKEKKKTETEVKPDGTRKRETKTVTQQATTPVDTAVRP</sequence>
<dbReference type="Pfam" id="PF02470">
    <property type="entry name" value="MlaD"/>
    <property type="match status" value="1"/>
</dbReference>
<protein>
    <submittedName>
        <fullName evidence="4">MCE family protein</fullName>
    </submittedName>
</protein>
<feature type="transmembrane region" description="Helical" evidence="2">
    <location>
        <begin position="65"/>
        <end position="83"/>
    </location>
</feature>
<keyword evidence="2" id="KW-0812">Transmembrane</keyword>
<evidence type="ECO:0000256" key="2">
    <source>
        <dbReference type="SAM" id="Phobius"/>
    </source>
</evidence>
<organism evidence="4 5">
    <name type="scientific">Hymenobacter edaphi</name>
    <dbReference type="NCBI Taxonomy" id="2211146"/>
    <lineage>
        <taxon>Bacteria</taxon>
        <taxon>Pseudomonadati</taxon>
        <taxon>Bacteroidota</taxon>
        <taxon>Cytophagia</taxon>
        <taxon>Cytophagales</taxon>
        <taxon>Hymenobacteraceae</taxon>
        <taxon>Hymenobacter</taxon>
    </lineage>
</organism>
<keyword evidence="2" id="KW-0472">Membrane</keyword>
<evidence type="ECO:0000259" key="3">
    <source>
        <dbReference type="Pfam" id="PF02470"/>
    </source>
</evidence>
<dbReference type="AlphaFoldDB" id="A0A328BII2"/>
<gene>
    <name evidence="4" type="ORF">DLM85_12950</name>
</gene>
<evidence type="ECO:0000256" key="1">
    <source>
        <dbReference type="SAM" id="MobiDB-lite"/>
    </source>
</evidence>
<feature type="region of interest" description="Disordered" evidence="1">
    <location>
        <begin position="363"/>
        <end position="401"/>
    </location>
</feature>
<dbReference type="PANTHER" id="PTHR33371">
    <property type="entry name" value="INTERMEMBRANE PHOSPHOLIPID TRANSPORT SYSTEM BINDING PROTEIN MLAD-RELATED"/>
    <property type="match status" value="1"/>
</dbReference>
<evidence type="ECO:0000313" key="4">
    <source>
        <dbReference type="EMBL" id="RAK67100.1"/>
    </source>
</evidence>
<dbReference type="InterPro" id="IPR003399">
    <property type="entry name" value="Mce/MlaD"/>
</dbReference>
<dbReference type="EMBL" id="QHKM01000003">
    <property type="protein sequence ID" value="RAK67100.1"/>
    <property type="molecule type" value="Genomic_DNA"/>
</dbReference>
<accession>A0A328BII2</accession>
<reference evidence="5" key="1">
    <citation type="submission" date="2018-05" db="EMBL/GenBank/DDBJ databases">
        <authorList>
            <person name="Nie L."/>
        </authorList>
    </citation>
    <scope>NUCLEOTIDE SEQUENCE [LARGE SCALE GENOMIC DNA]</scope>
    <source>
        <strain evidence="5">NL</strain>
    </source>
</reference>
<feature type="compositionally biased region" description="Polar residues" evidence="1">
    <location>
        <begin position="386"/>
        <end position="395"/>
    </location>
</feature>
<comment type="caution">
    <text evidence="4">The sequence shown here is derived from an EMBL/GenBank/DDBJ whole genome shotgun (WGS) entry which is preliminary data.</text>
</comment>
<feature type="domain" description="Mce/MlaD" evidence="3">
    <location>
        <begin position="95"/>
        <end position="169"/>
    </location>
</feature>
<dbReference type="InterPro" id="IPR052336">
    <property type="entry name" value="MlaD_Phospholipid_Transporter"/>
</dbReference>
<dbReference type="Proteomes" id="UP000248553">
    <property type="component" value="Unassembled WGS sequence"/>
</dbReference>
<keyword evidence="5" id="KW-1185">Reference proteome</keyword>
<evidence type="ECO:0000313" key="5">
    <source>
        <dbReference type="Proteomes" id="UP000248553"/>
    </source>
</evidence>
<feature type="compositionally biased region" description="Basic and acidic residues" evidence="1">
    <location>
        <begin position="363"/>
        <end position="385"/>
    </location>
</feature>
<name>A0A328BII2_9BACT</name>
<dbReference type="OrthoDB" id="9769132at2"/>
<keyword evidence="2" id="KW-1133">Transmembrane helix</keyword>